<dbReference type="Gene3D" id="3.40.50.12780">
    <property type="entry name" value="N-terminal domain of ligase-like"/>
    <property type="match status" value="1"/>
</dbReference>
<dbReference type="AlphaFoldDB" id="A0A286UI47"/>
<reference evidence="3 4" key="1">
    <citation type="journal article" date="2017" name="Mol. Ecol.">
        <title>Comparative and population genomic landscape of Phellinus noxius: A hypervariable fungus causing root rot in trees.</title>
        <authorList>
            <person name="Chung C.L."/>
            <person name="Lee T.J."/>
            <person name="Akiba M."/>
            <person name="Lee H.H."/>
            <person name="Kuo T.H."/>
            <person name="Liu D."/>
            <person name="Ke H.M."/>
            <person name="Yokoi T."/>
            <person name="Roa M.B."/>
            <person name="Lu M.J."/>
            <person name="Chang Y.Y."/>
            <person name="Ann P.J."/>
            <person name="Tsai J.N."/>
            <person name="Chen C.Y."/>
            <person name="Tzean S.S."/>
            <person name="Ota Y."/>
            <person name="Hattori T."/>
            <person name="Sahashi N."/>
            <person name="Liou R.F."/>
            <person name="Kikuchi T."/>
            <person name="Tsai I.J."/>
        </authorList>
    </citation>
    <scope>NUCLEOTIDE SEQUENCE [LARGE SCALE GENOMIC DNA]</scope>
    <source>
        <strain evidence="3 4">FFPRI411160</strain>
    </source>
</reference>
<comment type="caution">
    <text evidence="3">The sequence shown here is derived from an EMBL/GenBank/DDBJ whole genome shotgun (WGS) entry which is preliminary data.</text>
</comment>
<gene>
    <name evidence="3" type="ORF">PNOK_0421600</name>
</gene>
<dbReference type="Proteomes" id="UP000217199">
    <property type="component" value="Unassembled WGS sequence"/>
</dbReference>
<dbReference type="EMBL" id="NBII01000004">
    <property type="protein sequence ID" value="PAV19283.1"/>
    <property type="molecule type" value="Genomic_DNA"/>
</dbReference>
<comment type="similarity">
    <text evidence="1">Belongs to the ATP-dependent AMP-binding enzyme family.</text>
</comment>
<dbReference type="InParanoid" id="A0A286UI47"/>
<dbReference type="PANTHER" id="PTHR43201">
    <property type="entry name" value="ACYL-COA SYNTHETASE"/>
    <property type="match status" value="1"/>
</dbReference>
<evidence type="ECO:0000259" key="2">
    <source>
        <dbReference type="Pfam" id="PF00501"/>
    </source>
</evidence>
<evidence type="ECO:0000256" key="1">
    <source>
        <dbReference type="ARBA" id="ARBA00006432"/>
    </source>
</evidence>
<accession>A0A286UI47</accession>
<protein>
    <submittedName>
        <fullName evidence="3">Acetyl-synthetase</fullName>
    </submittedName>
</protein>
<proteinExistence type="inferred from homology"/>
<feature type="domain" description="AMP-dependent synthetase/ligase" evidence="2">
    <location>
        <begin position="157"/>
        <end position="288"/>
    </location>
</feature>
<dbReference type="SUPFAM" id="SSF56801">
    <property type="entry name" value="Acetyl-CoA synthetase-like"/>
    <property type="match status" value="1"/>
</dbReference>
<keyword evidence="4" id="KW-1185">Reference proteome</keyword>
<dbReference type="PANTHER" id="PTHR43201:SF8">
    <property type="entry name" value="ACYL-COA SYNTHETASE FAMILY MEMBER 3"/>
    <property type="match status" value="1"/>
</dbReference>
<dbReference type="OrthoDB" id="429813at2759"/>
<organism evidence="3 4">
    <name type="scientific">Pyrrhoderma noxium</name>
    <dbReference type="NCBI Taxonomy" id="2282107"/>
    <lineage>
        <taxon>Eukaryota</taxon>
        <taxon>Fungi</taxon>
        <taxon>Dikarya</taxon>
        <taxon>Basidiomycota</taxon>
        <taxon>Agaricomycotina</taxon>
        <taxon>Agaricomycetes</taxon>
        <taxon>Hymenochaetales</taxon>
        <taxon>Hymenochaetaceae</taxon>
        <taxon>Pyrrhoderma</taxon>
    </lineage>
</organism>
<evidence type="ECO:0000313" key="4">
    <source>
        <dbReference type="Proteomes" id="UP000217199"/>
    </source>
</evidence>
<dbReference type="InterPro" id="IPR000873">
    <property type="entry name" value="AMP-dep_synth/lig_dom"/>
</dbReference>
<evidence type="ECO:0000313" key="3">
    <source>
        <dbReference type="EMBL" id="PAV19283.1"/>
    </source>
</evidence>
<dbReference type="InterPro" id="IPR042099">
    <property type="entry name" value="ANL_N_sf"/>
</dbReference>
<name>A0A286UI47_9AGAM</name>
<dbReference type="GO" id="GO:0031956">
    <property type="term" value="F:medium-chain fatty acid-CoA ligase activity"/>
    <property type="evidence" value="ECO:0007669"/>
    <property type="project" value="TreeGrafter"/>
</dbReference>
<dbReference type="GO" id="GO:0006631">
    <property type="term" value="P:fatty acid metabolic process"/>
    <property type="evidence" value="ECO:0007669"/>
    <property type="project" value="TreeGrafter"/>
</dbReference>
<dbReference type="STRING" id="2282107.A0A286UI47"/>
<sequence>MVWGEVIQSAHRATNLVIKLVNEPLFGRGNRPVIAILSLSDTMSYISLLLGILRAGFIAFPISHGNSYTAVAQLLSQSEVTHLLFSPEKKVKDIVSAAMNNLSGESTRTDPFFNPEPLSTIDLDDIAVIYHTSDALTSKEQPQTISFGSRDLTGCVIACHAFPMIHAMGLFLLSSVVSTGFILSIFKPGHHVVPSPDNTLESAAVTKSDFIATTPSFVESWSRNPTDAERITKFSGIAGFIIFGGGPLSKEVGDQLTSKGVNIFIVYGLTQTMLVSKFISEPLGEDWEYFEVTPSREAYFMGHGNDEYEQPKTIAQV</sequence>
<dbReference type="Pfam" id="PF00501">
    <property type="entry name" value="AMP-binding"/>
    <property type="match status" value="1"/>
</dbReference>